<feature type="compositionally biased region" description="Basic and acidic residues" evidence="1">
    <location>
        <begin position="15"/>
        <end position="28"/>
    </location>
</feature>
<name>K3ZGL3_SETIT</name>
<evidence type="ECO:0000256" key="1">
    <source>
        <dbReference type="SAM" id="MobiDB-lite"/>
    </source>
</evidence>
<dbReference type="EnsemblPlants" id="KQL16888">
    <property type="protein sequence ID" value="KQL16888"/>
    <property type="gene ID" value="SETIT_025715mg"/>
</dbReference>
<evidence type="ECO:0000313" key="2">
    <source>
        <dbReference type="EnsemblPlants" id="KQL16888"/>
    </source>
</evidence>
<evidence type="ECO:0000313" key="3">
    <source>
        <dbReference type="Proteomes" id="UP000004995"/>
    </source>
</evidence>
<keyword evidence="3" id="KW-1185">Reference proteome</keyword>
<feature type="region of interest" description="Disordered" evidence="1">
    <location>
        <begin position="1"/>
        <end position="58"/>
    </location>
</feature>
<dbReference type="InParanoid" id="K3ZGL3"/>
<reference evidence="2" key="2">
    <citation type="submission" date="2018-08" db="UniProtKB">
        <authorList>
            <consortium name="EnsemblPlants"/>
        </authorList>
    </citation>
    <scope>IDENTIFICATION</scope>
    <source>
        <strain evidence="2">Yugu1</strain>
    </source>
</reference>
<sequence length="58" mass="6560">MSGTGPRRRPPLPSEVRKEEADVATAREEETEGMPAPRKKMRADGRAEEEEAQLRGRR</sequence>
<accession>K3ZGL3</accession>
<reference evidence="3" key="1">
    <citation type="journal article" date="2012" name="Nat. Biotechnol.">
        <title>Reference genome sequence of the model plant Setaria.</title>
        <authorList>
            <person name="Bennetzen J.L."/>
            <person name="Schmutz J."/>
            <person name="Wang H."/>
            <person name="Percifield R."/>
            <person name="Hawkins J."/>
            <person name="Pontaroli A.C."/>
            <person name="Estep M."/>
            <person name="Feng L."/>
            <person name="Vaughn J.N."/>
            <person name="Grimwood J."/>
            <person name="Jenkins J."/>
            <person name="Barry K."/>
            <person name="Lindquist E."/>
            <person name="Hellsten U."/>
            <person name="Deshpande S."/>
            <person name="Wang X."/>
            <person name="Wu X."/>
            <person name="Mitros T."/>
            <person name="Triplett J."/>
            <person name="Yang X."/>
            <person name="Ye C.Y."/>
            <person name="Mauro-Herrera M."/>
            <person name="Wang L."/>
            <person name="Li P."/>
            <person name="Sharma M."/>
            <person name="Sharma R."/>
            <person name="Ronald P.C."/>
            <person name="Panaud O."/>
            <person name="Kellogg E.A."/>
            <person name="Brutnell T.P."/>
            <person name="Doust A.N."/>
            <person name="Tuskan G.A."/>
            <person name="Rokhsar D."/>
            <person name="Devos K.M."/>
        </authorList>
    </citation>
    <scope>NUCLEOTIDE SEQUENCE [LARGE SCALE GENOMIC DNA]</scope>
    <source>
        <strain evidence="3">cv. Yugu1</strain>
    </source>
</reference>
<feature type="compositionally biased region" description="Basic residues" evidence="1">
    <location>
        <begin position="1"/>
        <end position="10"/>
    </location>
</feature>
<dbReference type="Proteomes" id="UP000004995">
    <property type="component" value="Unassembled WGS sequence"/>
</dbReference>
<proteinExistence type="predicted"/>
<dbReference type="HOGENOM" id="CLU_2982672_0_0_1"/>
<organism evidence="2 3">
    <name type="scientific">Setaria italica</name>
    <name type="common">Foxtail millet</name>
    <name type="synonym">Panicum italicum</name>
    <dbReference type="NCBI Taxonomy" id="4555"/>
    <lineage>
        <taxon>Eukaryota</taxon>
        <taxon>Viridiplantae</taxon>
        <taxon>Streptophyta</taxon>
        <taxon>Embryophyta</taxon>
        <taxon>Tracheophyta</taxon>
        <taxon>Spermatophyta</taxon>
        <taxon>Magnoliopsida</taxon>
        <taxon>Liliopsida</taxon>
        <taxon>Poales</taxon>
        <taxon>Poaceae</taxon>
        <taxon>PACMAD clade</taxon>
        <taxon>Panicoideae</taxon>
        <taxon>Panicodae</taxon>
        <taxon>Paniceae</taxon>
        <taxon>Cenchrinae</taxon>
        <taxon>Setaria</taxon>
    </lineage>
</organism>
<protein>
    <submittedName>
        <fullName evidence="2">Uncharacterized protein</fullName>
    </submittedName>
</protein>
<dbReference type="EMBL" id="AGNK02002082">
    <property type="status" value="NOT_ANNOTATED_CDS"/>
    <property type="molecule type" value="Genomic_DNA"/>
</dbReference>
<dbReference type="AlphaFoldDB" id="K3ZGL3"/>
<dbReference type="Gramene" id="KQL16888">
    <property type="protein sequence ID" value="KQL16888"/>
    <property type="gene ID" value="SETIT_025715mg"/>
</dbReference>